<dbReference type="PROSITE" id="PS00108">
    <property type="entry name" value="PROTEIN_KINASE_ST"/>
    <property type="match status" value="1"/>
</dbReference>
<dbReference type="GO" id="GO:0071561">
    <property type="term" value="C:nucleus-vacuole junction"/>
    <property type="evidence" value="ECO:0007669"/>
    <property type="project" value="TreeGrafter"/>
</dbReference>
<sequence length="1687" mass="184901">MGNIISSATPPSTTTAGIHSYVSEVPSVHYERSLGSARFLKTIRCRHPEGPIVVKIFVKPEVTVSLRQWVKELQNQRDILLDIPNCFPYQRVFETERAGYLIRQYFFSSLYDRISTRPFLTLAEKKWIAFQILSGLAGAHCHNIYHGDIKTENVLVTSWNWVYLSDFSPFKPTYLPEDNPADFSFFFDTSARRACYIAPERFCAPGENLFGDKDAEGKVTASMDIFSLGCTIAELFLEGSPLFTFPQLLRYRNKEYEPTVDLAKIDDDHVRNMIKQMIQLDPAKRLSVETHLTKGRGTVFPECFYSFLHQYISSVTDPATATPLAVTLPSQYDAVMGLTSATTPGASEPKWVVPDADAKIDRIYADFGKIAIALGMSGTDGFTTRQASSNTGIPSADGNRNSSASHGGNREEQSRQGLDGVTDETFRNVRGPNNASLLPVNLHIPNYSVSSISIKPQPEAGDGCLIFTSIICSCIRNTLYSSSKLFALDILLALSIHLSDEHRLDRVVPYLVSLLSDEAPVVRATALKIMTEILWMVESISTGDVSIFPEYLLPNLRRFTCDSEVFVRATYAQCIASLAETAKRFLDLSAPLRSADPDSDSSITAPPHDVLLHDLLLLLQDEIATLLVDPDPAVKRALLSEMPRVCILFGKQKTNDVFLSHMITYLNDLEWHLRSAFFESVVGVGMFVGARSLEEYILPLMVQALTDSEEFVVERVLNSLTSLAEVKLIQKSKLKELPNLILPLLCHPNLWLRYGAVAFIASVARLLPLIDVRCVIYPPLRTFLKGDIPEITELAVMDALKEPVGRVLYDQTLQYASKPSGAGPFRPDRSITDLESPKESNDDENSGRSAESNELLKKLRELGMTDEDKDKLFAMKYYIFKSTQTKSRKVPAANATTRLFTEETDLKSGTINLKNFGITPRNEFLYPPKTYADSGKAELHVEQQTKAAYNQLSRVVTESIVRSEPRRGESPTTFMSNPPSPSRITHQDSSPSRHAHSLSISTTTGDKQDAFSPVSAAASEDGASSLSLLSGGRSYPGVLVGVRGAKVAPAVAVSGEVARGMIEIYGGGSSSFYIQSDRGTSASKSRNSVEDPPNESRVESSTSQQGSVGLNRGGRDDFKTSPFAGRERNIKRLLEKKTLELFPPPIPELGPKVATSTFIASRQARRTAASGGTSATSNDIKDWRPEGTLVAHLSEHRGPITQIRIAPDHAFFASASSDGSVKIWDSTRLERNVTNKARLTYRQGGEVRCFTFCEGTHSIASASTNGSIHVCRIDYVQKTNTPKYHGYIPVRQFQLDEGERAVCIEHYDTEMESVLVYATSRGKLVGLDLRSSRPAWKFTSPAHHGAFTALTLDRRRAWALTGTERSIMSLWDIRFGIRVRSWGHPSKARINRLEAYNAPGSHGIGSSISASASGSIISNGSTKHALVAVQGRNSEVSAWDLETAECREVWCIVGGGSKSSSSSSNNHSSTSSSNNSTNLDASPGTLADPAEEMQRLYGQGMKARAPPPRSDFDGVSSLFAPEAFNASDNSVRAIVSLPDMPFLLTGGTDKKIRLWETMNMEMSRVISGLEIDDLAPRYASHEYAHTMFNLEYTQSHLYAGAVPAQTLARKANAHRPNSGRGNTSSGGTLSVGSGAVDARFLSGLGVGLAASPNSTAHLDAVVDLGILRVPYPLVVSGGRDGLIKVWK</sequence>
<feature type="compositionally biased region" description="Basic and acidic residues" evidence="11">
    <location>
        <begin position="1113"/>
        <end position="1124"/>
    </location>
</feature>
<feature type="region of interest" description="Disordered" evidence="11">
    <location>
        <begin position="818"/>
        <end position="854"/>
    </location>
</feature>
<dbReference type="VEuPathDB" id="FungiDB:SeMB42_g04554"/>
<evidence type="ECO:0000256" key="5">
    <source>
        <dbReference type="ARBA" id="ARBA00022737"/>
    </source>
</evidence>
<dbReference type="InterPro" id="IPR011989">
    <property type="entry name" value="ARM-like"/>
</dbReference>
<dbReference type="SUPFAM" id="SSF56112">
    <property type="entry name" value="Protein kinase-like (PK-like)"/>
    <property type="match status" value="1"/>
</dbReference>
<keyword evidence="5" id="KW-0677">Repeat</keyword>
<dbReference type="InterPro" id="IPR011009">
    <property type="entry name" value="Kinase-like_dom_sf"/>
</dbReference>
<evidence type="ECO:0000256" key="8">
    <source>
        <dbReference type="ARBA" id="ARBA00022840"/>
    </source>
</evidence>
<dbReference type="GO" id="GO:0006623">
    <property type="term" value="P:protein targeting to vacuole"/>
    <property type="evidence" value="ECO:0007669"/>
    <property type="project" value="TreeGrafter"/>
</dbReference>
<reference evidence="13 14" key="1">
    <citation type="journal article" date="2019" name="Sci. Rep.">
        <title>Comparative genomics of chytrid fungi reveal insights into the obligate biotrophic and pathogenic lifestyle of Synchytrium endobioticum.</title>
        <authorList>
            <person name="van de Vossenberg B.T.L.H."/>
            <person name="Warris S."/>
            <person name="Nguyen H.D.T."/>
            <person name="van Gent-Pelzer M.P.E."/>
            <person name="Joly D.L."/>
            <person name="van de Geest H.C."/>
            <person name="Bonants P.J.M."/>
            <person name="Smith D.S."/>
            <person name="Levesque C.A."/>
            <person name="van der Lee T.A.J."/>
        </authorList>
    </citation>
    <scope>NUCLEOTIDE SEQUENCE [LARGE SCALE GENOMIC DNA]</scope>
    <source>
        <strain evidence="13 14">LEV6574</strain>
    </source>
</reference>
<dbReference type="GO" id="GO:0005770">
    <property type="term" value="C:late endosome"/>
    <property type="evidence" value="ECO:0007669"/>
    <property type="project" value="TreeGrafter"/>
</dbReference>
<gene>
    <name evidence="13" type="ORF">SeLEV6574_g07037</name>
</gene>
<feature type="region of interest" description="Disordered" evidence="11">
    <location>
        <begin position="959"/>
        <end position="1016"/>
    </location>
</feature>
<dbReference type="PROSITE" id="PS50011">
    <property type="entry name" value="PROTEIN_KINASE_DOM"/>
    <property type="match status" value="1"/>
</dbReference>
<dbReference type="Pfam" id="PF00069">
    <property type="entry name" value="Pkinase"/>
    <property type="match status" value="1"/>
</dbReference>
<proteinExistence type="predicted"/>
<dbReference type="EC" id="2.7.11.1" evidence="1"/>
<evidence type="ECO:0000256" key="9">
    <source>
        <dbReference type="PROSITE-ProRule" id="PRU00103"/>
    </source>
</evidence>
<dbReference type="OrthoDB" id="242910at2759"/>
<evidence type="ECO:0000256" key="4">
    <source>
        <dbReference type="ARBA" id="ARBA00022679"/>
    </source>
</evidence>
<evidence type="ECO:0000256" key="1">
    <source>
        <dbReference type="ARBA" id="ARBA00012513"/>
    </source>
</evidence>
<dbReference type="Gene3D" id="1.25.10.10">
    <property type="entry name" value="Leucine-rich Repeat Variant"/>
    <property type="match status" value="2"/>
</dbReference>
<dbReference type="InterPro" id="IPR015943">
    <property type="entry name" value="WD40/YVTN_repeat-like_dom_sf"/>
</dbReference>
<dbReference type="SUPFAM" id="SSF48371">
    <property type="entry name" value="ARM repeat"/>
    <property type="match status" value="1"/>
</dbReference>
<comment type="caution">
    <text evidence="13">The sequence shown here is derived from an EMBL/GenBank/DDBJ whole genome shotgun (WGS) entry which is preliminary data.</text>
</comment>
<feature type="domain" description="Protein kinase" evidence="12">
    <location>
        <begin position="28"/>
        <end position="312"/>
    </location>
</feature>
<keyword evidence="4" id="KW-0808">Transferase</keyword>
<dbReference type="Proteomes" id="UP000320475">
    <property type="component" value="Unassembled WGS sequence"/>
</dbReference>
<dbReference type="Gene3D" id="1.10.510.10">
    <property type="entry name" value="Transferase(Phosphotransferase) domain 1"/>
    <property type="match status" value="1"/>
</dbReference>
<evidence type="ECO:0000256" key="10">
    <source>
        <dbReference type="PROSITE-ProRule" id="PRU00221"/>
    </source>
</evidence>
<evidence type="ECO:0000256" key="6">
    <source>
        <dbReference type="ARBA" id="ARBA00022741"/>
    </source>
</evidence>
<keyword evidence="3 10" id="KW-0853">WD repeat</keyword>
<feature type="compositionally biased region" description="Polar residues" evidence="11">
    <location>
        <begin position="385"/>
        <end position="406"/>
    </location>
</feature>
<feature type="compositionally biased region" description="Polar residues" evidence="11">
    <location>
        <begin position="970"/>
        <end position="1005"/>
    </location>
</feature>
<feature type="repeat" description="WD" evidence="10">
    <location>
        <begin position="1524"/>
        <end position="1565"/>
    </location>
</feature>
<dbReference type="InterPro" id="IPR055231">
    <property type="entry name" value="2AA_helical"/>
</dbReference>
<dbReference type="InterPro" id="IPR008271">
    <property type="entry name" value="Ser/Thr_kinase_AS"/>
</dbReference>
<dbReference type="PROSITE" id="PS50294">
    <property type="entry name" value="WD_REPEATS_REGION"/>
    <property type="match status" value="3"/>
</dbReference>
<dbReference type="GO" id="GO:0004674">
    <property type="term" value="F:protein serine/threonine kinase activity"/>
    <property type="evidence" value="ECO:0007669"/>
    <property type="project" value="UniProtKB-KW"/>
</dbReference>
<dbReference type="PROSITE" id="PS50082">
    <property type="entry name" value="WD_REPEATS_2"/>
    <property type="match status" value="3"/>
</dbReference>
<keyword evidence="7" id="KW-0418">Kinase</keyword>
<dbReference type="PRINTS" id="PR00320">
    <property type="entry name" value="GPROTEINBRPT"/>
</dbReference>
<evidence type="ECO:0000256" key="7">
    <source>
        <dbReference type="ARBA" id="ARBA00022777"/>
    </source>
</evidence>
<dbReference type="PROSITE" id="PS50077">
    <property type="entry name" value="HEAT_REPEAT"/>
    <property type="match status" value="1"/>
</dbReference>
<dbReference type="Pfam" id="PF22956">
    <property type="entry name" value="VPS15-like_hel"/>
    <property type="match status" value="1"/>
</dbReference>
<dbReference type="SMART" id="SM00320">
    <property type="entry name" value="WD40"/>
    <property type="match status" value="5"/>
</dbReference>
<dbReference type="InterPro" id="IPR016024">
    <property type="entry name" value="ARM-type_fold"/>
</dbReference>
<keyword evidence="8" id="KW-0067">ATP-binding</keyword>
<dbReference type="EMBL" id="QEAM01000451">
    <property type="protein sequence ID" value="TPX39703.1"/>
    <property type="molecule type" value="Genomic_DNA"/>
</dbReference>
<evidence type="ECO:0000256" key="3">
    <source>
        <dbReference type="ARBA" id="ARBA00022574"/>
    </source>
</evidence>
<organism evidence="13 14">
    <name type="scientific">Synchytrium endobioticum</name>
    <dbReference type="NCBI Taxonomy" id="286115"/>
    <lineage>
        <taxon>Eukaryota</taxon>
        <taxon>Fungi</taxon>
        <taxon>Fungi incertae sedis</taxon>
        <taxon>Chytridiomycota</taxon>
        <taxon>Chytridiomycota incertae sedis</taxon>
        <taxon>Chytridiomycetes</taxon>
        <taxon>Synchytriales</taxon>
        <taxon>Synchytriaceae</taxon>
        <taxon>Synchytrium</taxon>
    </lineage>
</organism>
<dbReference type="PANTHER" id="PTHR17583:SF0">
    <property type="entry name" value="PHOSPHOINOSITIDE 3-KINASE REGULATORY SUBUNIT 4"/>
    <property type="match status" value="1"/>
</dbReference>
<feature type="compositionally biased region" description="Basic and acidic residues" evidence="11">
    <location>
        <begin position="826"/>
        <end position="840"/>
    </location>
</feature>
<accession>A0A507CME6</accession>
<dbReference type="GO" id="GO:0005524">
    <property type="term" value="F:ATP binding"/>
    <property type="evidence" value="ECO:0007669"/>
    <property type="project" value="UniProtKB-KW"/>
</dbReference>
<feature type="repeat" description="WD" evidence="10">
    <location>
        <begin position="1193"/>
        <end position="1225"/>
    </location>
</feature>
<dbReference type="SMART" id="SM00220">
    <property type="entry name" value="S_TKc"/>
    <property type="match status" value="1"/>
</dbReference>
<dbReference type="GO" id="GO:0034272">
    <property type="term" value="C:phosphatidylinositol 3-kinase complex, class III, type II"/>
    <property type="evidence" value="ECO:0007669"/>
    <property type="project" value="TreeGrafter"/>
</dbReference>
<feature type="compositionally biased region" description="Polar residues" evidence="11">
    <location>
        <begin position="1076"/>
        <end position="1086"/>
    </location>
</feature>
<feature type="repeat" description="HEAT" evidence="9">
    <location>
        <begin position="507"/>
        <end position="544"/>
    </location>
</feature>
<dbReference type="Gene3D" id="2.130.10.10">
    <property type="entry name" value="YVTN repeat-like/Quinoprotein amine dehydrogenase"/>
    <property type="match status" value="2"/>
</dbReference>
<dbReference type="CDD" id="cd13980">
    <property type="entry name" value="STKc_Vps15"/>
    <property type="match status" value="1"/>
</dbReference>
<feature type="region of interest" description="Disordered" evidence="11">
    <location>
        <begin position="385"/>
        <end position="426"/>
    </location>
</feature>
<dbReference type="FunFam" id="1.10.510.10:FF:000497">
    <property type="entry name" value="Phosphoinositide 3-kinase regulatory subunit"/>
    <property type="match status" value="1"/>
</dbReference>
<dbReference type="PANTHER" id="PTHR17583">
    <property type="entry name" value="PHOSPHOINOSITIDE 3-KINASE REGULATORY SUBUNIT 4"/>
    <property type="match status" value="1"/>
</dbReference>
<dbReference type="GO" id="GO:0034271">
    <property type="term" value="C:phosphatidylinositol 3-kinase complex, class III, type I"/>
    <property type="evidence" value="ECO:0007669"/>
    <property type="project" value="TreeGrafter"/>
</dbReference>
<evidence type="ECO:0000256" key="2">
    <source>
        <dbReference type="ARBA" id="ARBA00022527"/>
    </source>
</evidence>
<dbReference type="SUPFAM" id="SSF50978">
    <property type="entry name" value="WD40 repeat-like"/>
    <property type="match status" value="1"/>
</dbReference>
<evidence type="ECO:0000259" key="12">
    <source>
        <dbReference type="PROSITE" id="PS50011"/>
    </source>
</evidence>
<dbReference type="InterPro" id="IPR021133">
    <property type="entry name" value="HEAT_type_2"/>
</dbReference>
<feature type="region of interest" description="Disordered" evidence="11">
    <location>
        <begin position="1076"/>
        <end position="1124"/>
    </location>
</feature>
<feature type="compositionally biased region" description="Low complexity" evidence="11">
    <location>
        <begin position="1458"/>
        <end position="1478"/>
    </location>
</feature>
<feature type="repeat" description="WD" evidence="10">
    <location>
        <begin position="1673"/>
        <end position="1687"/>
    </location>
</feature>
<evidence type="ECO:0000313" key="14">
    <source>
        <dbReference type="Proteomes" id="UP000320475"/>
    </source>
</evidence>
<evidence type="ECO:0000256" key="11">
    <source>
        <dbReference type="SAM" id="MobiDB-lite"/>
    </source>
</evidence>
<feature type="compositionally biased region" description="Polar residues" evidence="11">
    <location>
        <begin position="1099"/>
        <end position="1108"/>
    </location>
</feature>
<feature type="region of interest" description="Disordered" evidence="11">
    <location>
        <begin position="1456"/>
        <end position="1486"/>
    </location>
</feature>
<name>A0A507CME6_9FUNG</name>
<dbReference type="InterPro" id="IPR045162">
    <property type="entry name" value="Vps15-like"/>
</dbReference>
<dbReference type="InterPro" id="IPR001680">
    <property type="entry name" value="WD40_rpt"/>
</dbReference>
<dbReference type="InterPro" id="IPR036322">
    <property type="entry name" value="WD40_repeat_dom_sf"/>
</dbReference>
<dbReference type="Pfam" id="PF00400">
    <property type="entry name" value="WD40"/>
    <property type="match status" value="2"/>
</dbReference>
<keyword evidence="6" id="KW-0547">Nucleotide-binding</keyword>
<protein>
    <recommendedName>
        <fullName evidence="1">non-specific serine/threonine protein kinase</fullName>
        <ecNumber evidence="1">2.7.11.1</ecNumber>
    </recommendedName>
</protein>
<dbReference type="InterPro" id="IPR000719">
    <property type="entry name" value="Prot_kinase_dom"/>
</dbReference>
<keyword evidence="2" id="KW-0723">Serine/threonine-protein kinase</keyword>
<dbReference type="GO" id="GO:0016236">
    <property type="term" value="P:macroautophagy"/>
    <property type="evidence" value="ECO:0007669"/>
    <property type="project" value="InterPro"/>
</dbReference>
<dbReference type="GO" id="GO:0045324">
    <property type="term" value="P:late endosome to vacuole transport"/>
    <property type="evidence" value="ECO:0007669"/>
    <property type="project" value="InterPro"/>
</dbReference>
<dbReference type="InterPro" id="IPR020472">
    <property type="entry name" value="WD40_PAC1"/>
</dbReference>
<evidence type="ECO:0000313" key="13">
    <source>
        <dbReference type="EMBL" id="TPX39703.1"/>
    </source>
</evidence>